<keyword evidence="1" id="KW-0732">Signal</keyword>
<evidence type="ECO:0000313" key="2">
    <source>
        <dbReference type="EMBL" id="BCG45325.1"/>
    </source>
</evidence>
<protein>
    <submittedName>
        <fullName evidence="2">Uncharacterized protein</fullName>
    </submittedName>
</protein>
<dbReference type="EMBL" id="AP023213">
    <property type="protein sequence ID" value="BCG45325.1"/>
    <property type="molecule type" value="Genomic_DNA"/>
</dbReference>
<dbReference type="Pfam" id="PF03783">
    <property type="entry name" value="CsgG"/>
    <property type="match status" value="1"/>
</dbReference>
<evidence type="ECO:0000256" key="1">
    <source>
        <dbReference type="SAM" id="SignalP"/>
    </source>
</evidence>
<gene>
    <name evidence="2" type="ORF">GEOBRER4_n0078</name>
</gene>
<feature type="chain" id="PRO_5028154439" evidence="1">
    <location>
        <begin position="26"/>
        <end position="335"/>
    </location>
</feature>
<dbReference type="KEGG" id="gbn:GEOBRER4_00750"/>
<evidence type="ECO:0000313" key="3">
    <source>
        <dbReference type="Proteomes" id="UP000515472"/>
    </source>
</evidence>
<dbReference type="GO" id="GO:0030288">
    <property type="term" value="C:outer membrane-bounded periplasmic space"/>
    <property type="evidence" value="ECO:0007669"/>
    <property type="project" value="InterPro"/>
</dbReference>
<organism evidence="2 3">
    <name type="scientific">Citrifermentans bremense</name>
    <dbReference type="NCBI Taxonomy" id="60035"/>
    <lineage>
        <taxon>Bacteria</taxon>
        <taxon>Pseudomonadati</taxon>
        <taxon>Thermodesulfobacteriota</taxon>
        <taxon>Desulfuromonadia</taxon>
        <taxon>Geobacterales</taxon>
        <taxon>Geobacteraceae</taxon>
        <taxon>Citrifermentans</taxon>
    </lineage>
</organism>
<sequence length="335" mass="35940">MLKKAGVLALTLALTSGCASTINMANYGELECDKKDCEISPPEYIVNKKKPKVAILPIADVTDFAGKLSKPAQETLTQIITGGTGLEVVERAQMEKLFEEAKFKESVSGDLDTEALTHLAKDIDYVIMGSVSSVNTGAKFTEASSYVDKKGRTHHTAASCSVSGEATVNVRAVSTVTGSIYKVFTPFKGSVSGSSEIRSSYDCRVGDPYQLASGATAKAIENGRNSFIDAFPNYGYVAKTMTNPKDPKDRVAQITLGRNDGVKPGDRVTLAKFIKSFDRIKKVESVTLQDLAEVQINETGIGDDQSFVKLPEDLAAEVTAGYIVKTKSKRGFFGS</sequence>
<dbReference type="AlphaFoldDB" id="A0A6S6M205"/>
<proteinExistence type="predicted"/>
<name>A0A6S6M205_9BACT</name>
<dbReference type="Proteomes" id="UP000515472">
    <property type="component" value="Chromosome"/>
</dbReference>
<dbReference type="RefSeq" id="WP_185243761.1">
    <property type="nucleotide sequence ID" value="NZ_AP023213.1"/>
</dbReference>
<dbReference type="InterPro" id="IPR005534">
    <property type="entry name" value="Curli_assmbl/transp-comp_CsgG"/>
</dbReference>
<reference evidence="2 3" key="1">
    <citation type="submission" date="2020-06" db="EMBL/GenBank/DDBJ databases">
        <title>Interaction of electrochemicaly active bacteria, Geobacter bremensis R4 on different carbon anode.</title>
        <authorList>
            <person name="Meng L."/>
            <person name="Yoshida N."/>
        </authorList>
    </citation>
    <scope>NUCLEOTIDE SEQUENCE [LARGE SCALE GENOMIC DNA]</scope>
    <source>
        <strain evidence="2 3">R4</strain>
    </source>
</reference>
<accession>A0A6S6M205</accession>
<dbReference type="PROSITE" id="PS51257">
    <property type="entry name" value="PROKAR_LIPOPROTEIN"/>
    <property type="match status" value="1"/>
</dbReference>
<feature type="signal peptide" evidence="1">
    <location>
        <begin position="1"/>
        <end position="25"/>
    </location>
</feature>
<dbReference type="Gene3D" id="3.40.50.10610">
    <property type="entry name" value="ABC-type transport auxiliary lipoprotein component"/>
    <property type="match status" value="1"/>
</dbReference>
<keyword evidence="3" id="KW-1185">Reference proteome</keyword>